<accession>A0AAV5VCP6</accession>
<feature type="non-terminal residue" evidence="2">
    <location>
        <position position="1"/>
    </location>
</feature>
<keyword evidence="3" id="KW-1185">Reference proteome</keyword>
<name>A0AAV5VCP6_9BILA</name>
<comment type="caution">
    <text evidence="2">The sequence shown here is derived from an EMBL/GenBank/DDBJ whole genome shotgun (WGS) entry which is preliminary data.</text>
</comment>
<reference evidence="2" key="1">
    <citation type="submission" date="2023-10" db="EMBL/GenBank/DDBJ databases">
        <title>Genome assembly of Pristionchus species.</title>
        <authorList>
            <person name="Yoshida K."/>
            <person name="Sommer R.J."/>
        </authorList>
    </citation>
    <scope>NUCLEOTIDE SEQUENCE</scope>
    <source>
        <strain evidence="2">RS5133</strain>
    </source>
</reference>
<feature type="non-terminal residue" evidence="2">
    <location>
        <position position="77"/>
    </location>
</feature>
<evidence type="ECO:0000313" key="2">
    <source>
        <dbReference type="EMBL" id="GMT17465.1"/>
    </source>
</evidence>
<dbReference type="Proteomes" id="UP001432322">
    <property type="component" value="Unassembled WGS sequence"/>
</dbReference>
<evidence type="ECO:0000313" key="1">
    <source>
        <dbReference type="EMBL" id="GMT17462.1"/>
    </source>
</evidence>
<dbReference type="EMBL" id="BTSY01000003">
    <property type="protein sequence ID" value="GMT17465.1"/>
    <property type="molecule type" value="Genomic_DNA"/>
</dbReference>
<proteinExistence type="predicted"/>
<gene>
    <name evidence="1" type="ORF">PFISCL1PPCAC_8759</name>
    <name evidence="2" type="ORF">PFISCL1PPCAC_8762</name>
</gene>
<evidence type="ECO:0000313" key="3">
    <source>
        <dbReference type="Proteomes" id="UP001432322"/>
    </source>
</evidence>
<dbReference type="EMBL" id="BTSY01000003">
    <property type="protein sequence ID" value="GMT17462.1"/>
    <property type="molecule type" value="Genomic_DNA"/>
</dbReference>
<dbReference type="AlphaFoldDB" id="A0AAV5VCP6"/>
<protein>
    <submittedName>
        <fullName evidence="2">Uncharacterized protein</fullName>
    </submittedName>
</protein>
<sequence length="77" mass="8259">LLSILLSGTFEQEDSELSSNSDVSSNSKCASRATPLILLMVRRSFLSCPSVAVCSLIMLFSSRPITRIAGRFSATTS</sequence>
<organism evidence="2 3">
    <name type="scientific">Pristionchus fissidentatus</name>
    <dbReference type="NCBI Taxonomy" id="1538716"/>
    <lineage>
        <taxon>Eukaryota</taxon>
        <taxon>Metazoa</taxon>
        <taxon>Ecdysozoa</taxon>
        <taxon>Nematoda</taxon>
        <taxon>Chromadorea</taxon>
        <taxon>Rhabditida</taxon>
        <taxon>Rhabditina</taxon>
        <taxon>Diplogasteromorpha</taxon>
        <taxon>Diplogasteroidea</taxon>
        <taxon>Neodiplogasteridae</taxon>
        <taxon>Pristionchus</taxon>
    </lineage>
</organism>